<evidence type="ECO:0000256" key="4">
    <source>
        <dbReference type="ARBA" id="ARBA00022695"/>
    </source>
</evidence>
<evidence type="ECO:0000256" key="7">
    <source>
        <dbReference type="RuleBase" id="RU364050"/>
    </source>
</evidence>
<protein>
    <recommendedName>
        <fullName evidence="7">RNA-directed RNA polymerase</fullName>
        <ecNumber evidence="7">2.7.7.48</ecNumber>
    </recommendedName>
</protein>
<keyword evidence="5 7" id="KW-0547">Nucleotide-binding</keyword>
<dbReference type="EMBL" id="KT428155">
    <property type="protein sequence ID" value="ALR68225.1"/>
    <property type="molecule type" value="Genomic_RNA"/>
</dbReference>
<keyword evidence="9" id="KW-1185">Reference proteome</keyword>
<keyword evidence="2 7" id="KW-0696">RNA-directed RNA polymerase</keyword>
<dbReference type="RefSeq" id="YP_009254736.1">
    <property type="nucleotide sequence ID" value="NC_030224.1"/>
</dbReference>
<dbReference type="EC" id="2.7.7.48" evidence="7"/>
<dbReference type="InterPro" id="IPR001795">
    <property type="entry name" value="RNA-dir_pol_luteovirus"/>
</dbReference>
<keyword evidence="7" id="KW-0693">Viral RNA replication</keyword>
<gene>
    <name evidence="8" type="primary">RdRp</name>
</gene>
<organism evidence="8 9">
    <name type="scientific">Nigrospora oryzae victorivirus 1</name>
    <dbReference type="NCBI Taxonomy" id="1765736"/>
    <lineage>
        <taxon>Viruses</taxon>
        <taxon>Riboviria</taxon>
        <taxon>Orthornavirae</taxon>
        <taxon>Duplornaviricota</taxon>
        <taxon>Chrymotiviricetes</taxon>
        <taxon>Ghabrivirales</taxon>
        <taxon>Alphatotivirineae</taxon>
        <taxon>Pseudototiviridae</taxon>
        <taxon>Victorivirus</taxon>
        <taxon>Victorivirus nijyuni</taxon>
    </lineage>
</organism>
<dbReference type="InterPro" id="IPR043502">
    <property type="entry name" value="DNA/RNA_pol_sf"/>
</dbReference>
<keyword evidence="3 7" id="KW-0808">Transferase</keyword>
<dbReference type="SUPFAM" id="SSF56672">
    <property type="entry name" value="DNA/RNA polymerases"/>
    <property type="match status" value="1"/>
</dbReference>
<dbReference type="OrthoDB" id="9167at10239"/>
<dbReference type="Pfam" id="PF02123">
    <property type="entry name" value="RdRP_4"/>
    <property type="match status" value="1"/>
</dbReference>
<reference evidence="8 9" key="1">
    <citation type="journal article" date="2016" name="Virus Genes">
        <title>Molecular identification of a novel victorivirus from the phytopathogenic fungus Nigrospora oryzae.</title>
        <authorList>
            <person name="Zhong J."/>
            <person name="Zhou Q."/>
            <person name="Hu Y."/>
            <person name="Zhu H.J."/>
            <person name="Da Gao B."/>
        </authorList>
    </citation>
    <scope>NUCLEOTIDE SEQUENCE [LARGE SCALE GENOMIC DNA]</scope>
</reference>
<keyword evidence="4 7" id="KW-0548">Nucleotidyltransferase</keyword>
<dbReference type="GeneID" id="27924357"/>
<name>A0A0S3IRQ6_9VIRU</name>
<evidence type="ECO:0000256" key="3">
    <source>
        <dbReference type="ARBA" id="ARBA00022679"/>
    </source>
</evidence>
<dbReference type="GO" id="GO:0006351">
    <property type="term" value="P:DNA-templated transcription"/>
    <property type="evidence" value="ECO:0007669"/>
    <property type="project" value="InterPro"/>
</dbReference>
<evidence type="ECO:0000256" key="6">
    <source>
        <dbReference type="ARBA" id="ARBA00048744"/>
    </source>
</evidence>
<dbReference type="GO" id="GO:0003723">
    <property type="term" value="F:RNA binding"/>
    <property type="evidence" value="ECO:0007669"/>
    <property type="project" value="InterPro"/>
</dbReference>
<comment type="similarity">
    <text evidence="1">Belongs to the totiviridae RNA-directed RNA polymerase family.</text>
</comment>
<accession>A0A0S3IRQ6</accession>
<evidence type="ECO:0000256" key="5">
    <source>
        <dbReference type="ARBA" id="ARBA00022741"/>
    </source>
</evidence>
<comment type="catalytic activity">
    <reaction evidence="6 7">
        <text>RNA(n) + a ribonucleoside 5'-triphosphate = RNA(n+1) + diphosphate</text>
        <dbReference type="Rhea" id="RHEA:21248"/>
        <dbReference type="Rhea" id="RHEA-COMP:14527"/>
        <dbReference type="Rhea" id="RHEA-COMP:17342"/>
        <dbReference type="ChEBI" id="CHEBI:33019"/>
        <dbReference type="ChEBI" id="CHEBI:61557"/>
        <dbReference type="ChEBI" id="CHEBI:140395"/>
        <dbReference type="EC" id="2.7.7.48"/>
    </reaction>
</comment>
<dbReference type="KEGG" id="vg:27924357"/>
<evidence type="ECO:0000313" key="9">
    <source>
        <dbReference type="Proteomes" id="UP000201355"/>
    </source>
</evidence>
<dbReference type="GO" id="GO:0003968">
    <property type="term" value="F:RNA-directed RNA polymerase activity"/>
    <property type="evidence" value="ECO:0007669"/>
    <property type="project" value="UniProtKB-KW"/>
</dbReference>
<evidence type="ECO:0000256" key="2">
    <source>
        <dbReference type="ARBA" id="ARBA00022484"/>
    </source>
</evidence>
<evidence type="ECO:0000256" key="1">
    <source>
        <dbReference type="ARBA" id="ARBA00010455"/>
    </source>
</evidence>
<evidence type="ECO:0000313" key="8">
    <source>
        <dbReference type="EMBL" id="ALR68225.1"/>
    </source>
</evidence>
<sequence length="827" mass="92163">MGQRATERGNDPPSLGQALERVARRMGITAKLDMPFADQISFIYRPQWDGRPVPRLARAAVSYLYCDVPVQVPLEKDDLTRLLGYLCEHLTMPPSLDRQTWVTDKKRAMEAFPPKRRAMALTKANIFLDEVARDLDKHMPARLLALLPYLGKLRGVGATHDQATAFLLYSSLLSDHCPLAAEWGLFALTQPKEAKEVSNFLKAVGANASSYGALLVETDTLLGRDTPGTDLVADSRRRCDLELAREEVLAEFDDSALRSAVRRVLRHELRSEHGSYRIEYPTQEDHWTSRWSWAVNGSHSALLAGEFPVPNEVKRQVHKLHRRAWLETIERNPCIGWDGKTFVSCAPKPECGKIRAIYACDTINYLAFEHLMAGVESRWLGKRVILNPGRGGHLGIAERVAACRSRSGISAMLDYDDFNSHHTTKAMQILIEETAALTGYPPELTKPLLDSFEKEDIYLDGKLVGRVKGTLMSGHRCTTYVNSVLNMAYLMVVLGEDWVMERQSLHVGDDVYMGLKNYGETGWMISKIMGSRLRMNRRKQSVGHVSTEFLRVASDARDSYGYLARAAANLIAGNWYSDKLLNPSEGLITMIQGARTLANRARNGNAPLLLESAVKRVLGADCPDDATLRHMLTGSAAVNDGPQYLSSGRHRRVRTSVVFEVVDTTGYATLPDLASKAYLAKHASPLEIATLTSSGIDPLPTMRKSSWTKSLALSDRKFETIVFKPMEQWPAVGSVQAEHLLRERKPHGVLLKYPLLVLMRDRIPEPVLRVAVAAAGGRDYVDDISLEAWGDYSNPTIVNTVLSYSDASMLSKRASVSVLTSRRRCYV</sequence>
<proteinExistence type="inferred from homology"/>
<dbReference type="GO" id="GO:0000166">
    <property type="term" value="F:nucleotide binding"/>
    <property type="evidence" value="ECO:0007669"/>
    <property type="project" value="UniProtKB-KW"/>
</dbReference>
<dbReference type="Proteomes" id="UP000201355">
    <property type="component" value="Segment"/>
</dbReference>